<reference evidence="2 3" key="1">
    <citation type="submission" date="2020-10" db="EMBL/GenBank/DDBJ databases">
        <title>The Coptis chinensis genome and diversification of protoberbering-type alkaloids.</title>
        <authorList>
            <person name="Wang B."/>
            <person name="Shu S."/>
            <person name="Song C."/>
            <person name="Liu Y."/>
        </authorList>
    </citation>
    <scope>NUCLEOTIDE SEQUENCE [LARGE SCALE GENOMIC DNA]</scope>
    <source>
        <strain evidence="2">HL-2020</strain>
        <tissue evidence="2">Leaf</tissue>
    </source>
</reference>
<comment type="caution">
    <text evidence="2">The sequence shown here is derived from an EMBL/GenBank/DDBJ whole genome shotgun (WGS) entry which is preliminary data.</text>
</comment>
<evidence type="ECO:0000256" key="1">
    <source>
        <dbReference type="SAM" id="MobiDB-lite"/>
    </source>
</evidence>
<gene>
    <name evidence="2" type="ORF">IFM89_033845</name>
</gene>
<dbReference type="Proteomes" id="UP000631114">
    <property type="component" value="Unassembled WGS sequence"/>
</dbReference>
<feature type="compositionally biased region" description="Low complexity" evidence="1">
    <location>
        <begin position="28"/>
        <end position="52"/>
    </location>
</feature>
<feature type="region of interest" description="Disordered" evidence="1">
    <location>
        <begin position="198"/>
        <end position="217"/>
    </location>
</feature>
<keyword evidence="3" id="KW-1185">Reference proteome</keyword>
<sequence length="345" mass="38293">MIIFFSTRLLIDYFAIYVRISFEMVSGQPQPSASQPSGSASHASQPSTSVSHPSQPSGDVQESENVRKLPILIDIDGVVVGDNASRWNTRAGSLIRARIPVSYTDWRLVHSEFKDKVWNALMREFEVTNVDQALARSHAEKNFSTKFRYGKWVLRKDILNKFETLEEQIAACPAGIDPNHWEQFVIYENTSEELVEAAQKKRKSATSSGEGSATHLDFDNDELTEVLGADKKSRTRGISSNLSKNQLKRTSIAKVMLAQARSSSNSEFKGEMSEMKSSIARVEGVLMDMLKLVTNNGMSNSQPPHGDTTPGTDVGSNSVRPSVKQNLMNMFESMNPPREPSCEPS</sequence>
<evidence type="ECO:0008006" key="4">
    <source>
        <dbReference type="Google" id="ProtNLM"/>
    </source>
</evidence>
<protein>
    <recommendedName>
        <fullName evidence="4">Transposase</fullName>
    </recommendedName>
</protein>
<name>A0A835LTT0_9MAGN</name>
<evidence type="ECO:0000313" key="2">
    <source>
        <dbReference type="EMBL" id="KAF9607300.1"/>
    </source>
</evidence>
<dbReference type="EMBL" id="JADFTS010000005">
    <property type="protein sequence ID" value="KAF9607300.1"/>
    <property type="molecule type" value="Genomic_DNA"/>
</dbReference>
<dbReference type="PANTHER" id="PTHR33499">
    <property type="entry name" value="OS12G0282400 PROTEIN-RELATED"/>
    <property type="match status" value="1"/>
</dbReference>
<proteinExistence type="predicted"/>
<dbReference type="AlphaFoldDB" id="A0A835LTT0"/>
<feature type="region of interest" description="Disordered" evidence="1">
    <location>
        <begin position="28"/>
        <end position="63"/>
    </location>
</feature>
<feature type="compositionally biased region" description="Polar residues" evidence="1">
    <location>
        <begin position="295"/>
        <end position="328"/>
    </location>
</feature>
<accession>A0A835LTT0</accession>
<organism evidence="2 3">
    <name type="scientific">Coptis chinensis</name>
    <dbReference type="NCBI Taxonomy" id="261450"/>
    <lineage>
        <taxon>Eukaryota</taxon>
        <taxon>Viridiplantae</taxon>
        <taxon>Streptophyta</taxon>
        <taxon>Embryophyta</taxon>
        <taxon>Tracheophyta</taxon>
        <taxon>Spermatophyta</taxon>
        <taxon>Magnoliopsida</taxon>
        <taxon>Ranunculales</taxon>
        <taxon>Ranunculaceae</taxon>
        <taxon>Coptidoideae</taxon>
        <taxon>Coptis</taxon>
    </lineage>
</organism>
<dbReference type="OrthoDB" id="2003841at2759"/>
<dbReference type="PANTHER" id="PTHR33499:SF43">
    <property type="entry name" value="TRANSPOSASE, PTTA_EN_SPM, PLANT"/>
    <property type="match status" value="1"/>
</dbReference>
<evidence type="ECO:0000313" key="3">
    <source>
        <dbReference type="Proteomes" id="UP000631114"/>
    </source>
</evidence>
<feature type="region of interest" description="Disordered" evidence="1">
    <location>
        <begin position="295"/>
        <end position="345"/>
    </location>
</feature>